<keyword evidence="2 6" id="KW-0227">DNA damage</keyword>
<dbReference type="InterPro" id="IPR036267">
    <property type="entry name" value="RuvA_C_sf"/>
</dbReference>
<dbReference type="KEGG" id="dti:Desti_1426"/>
<dbReference type="Gene3D" id="1.10.8.10">
    <property type="entry name" value="DNA helicase RuvA subunit, C-terminal domain"/>
    <property type="match status" value="1"/>
</dbReference>
<dbReference type="Pfam" id="PF07499">
    <property type="entry name" value="RuvA_C"/>
    <property type="match status" value="1"/>
</dbReference>
<feature type="domain" description="Helix-hairpin-helix DNA-binding motif class 1" evidence="7">
    <location>
        <begin position="72"/>
        <end position="91"/>
    </location>
</feature>
<dbReference type="GO" id="GO:0006281">
    <property type="term" value="P:DNA repair"/>
    <property type="evidence" value="ECO:0007669"/>
    <property type="project" value="UniProtKB-UniRule"/>
</dbReference>
<feature type="region of interest" description="Domain III" evidence="6">
    <location>
        <begin position="148"/>
        <end position="201"/>
    </location>
</feature>
<dbReference type="HAMAP" id="MF_00031">
    <property type="entry name" value="DNA_HJ_migration_RuvA"/>
    <property type="match status" value="1"/>
</dbReference>
<proteinExistence type="inferred from homology"/>
<dbReference type="OrthoDB" id="5293449at2"/>
<keyword evidence="9" id="KW-1185">Reference proteome</keyword>
<keyword evidence="4 6" id="KW-0233">DNA recombination</keyword>
<evidence type="ECO:0000256" key="3">
    <source>
        <dbReference type="ARBA" id="ARBA00023125"/>
    </source>
</evidence>
<evidence type="ECO:0000256" key="1">
    <source>
        <dbReference type="ARBA" id="ARBA00022490"/>
    </source>
</evidence>
<evidence type="ECO:0000256" key="6">
    <source>
        <dbReference type="HAMAP-Rule" id="MF_00031"/>
    </source>
</evidence>
<dbReference type="AlphaFoldDB" id="I4C3J7"/>
<keyword evidence="8" id="KW-0067">ATP-binding</keyword>
<dbReference type="STRING" id="706587.Desti_1426"/>
<comment type="function">
    <text evidence="6">The RuvA-RuvB-RuvC complex processes Holliday junction (HJ) DNA during genetic recombination and DNA repair, while the RuvA-RuvB complex plays an important role in the rescue of blocked DNA replication forks via replication fork reversal (RFR). RuvA specifically binds to HJ cruciform DNA, conferring on it an open structure. The RuvB hexamer acts as an ATP-dependent pump, pulling dsDNA into and through the RuvAB complex. HJ branch migration allows RuvC to scan DNA until it finds its consensus sequence, where it cleaves and resolves the cruciform DNA.</text>
</comment>
<comment type="similarity">
    <text evidence="6">Belongs to the RuvA family.</text>
</comment>
<evidence type="ECO:0000256" key="5">
    <source>
        <dbReference type="ARBA" id="ARBA00023204"/>
    </source>
</evidence>
<dbReference type="GO" id="GO:0009379">
    <property type="term" value="C:Holliday junction helicase complex"/>
    <property type="evidence" value="ECO:0007669"/>
    <property type="project" value="InterPro"/>
</dbReference>
<comment type="subcellular location">
    <subcellularLocation>
        <location evidence="6">Cytoplasm</location>
    </subcellularLocation>
</comment>
<evidence type="ECO:0000313" key="9">
    <source>
        <dbReference type="Proteomes" id="UP000006055"/>
    </source>
</evidence>
<dbReference type="SUPFAM" id="SSF46929">
    <property type="entry name" value="DNA helicase RuvA subunit, C-terminal domain"/>
    <property type="match status" value="1"/>
</dbReference>
<dbReference type="InterPro" id="IPR003583">
    <property type="entry name" value="Hlx-hairpin-Hlx_DNA-bd_motif"/>
</dbReference>
<dbReference type="EMBL" id="CP003360">
    <property type="protein sequence ID" value="AFM24138.1"/>
    <property type="molecule type" value="Genomic_DNA"/>
</dbReference>
<dbReference type="InterPro" id="IPR013849">
    <property type="entry name" value="DNA_helicase_Holl-junc_RuvA_I"/>
</dbReference>
<dbReference type="GO" id="GO:0005737">
    <property type="term" value="C:cytoplasm"/>
    <property type="evidence" value="ECO:0007669"/>
    <property type="project" value="UniProtKB-SubCell"/>
</dbReference>
<dbReference type="eggNOG" id="COG0632">
    <property type="taxonomic scope" value="Bacteria"/>
</dbReference>
<accession>I4C3J7</accession>
<evidence type="ECO:0000256" key="2">
    <source>
        <dbReference type="ARBA" id="ARBA00022763"/>
    </source>
</evidence>
<reference evidence="9" key="1">
    <citation type="submission" date="2012-06" db="EMBL/GenBank/DDBJ databases">
        <title>Complete sequence of chromosome of Desulfomonile tiedjei DSM 6799.</title>
        <authorList>
            <person name="Lucas S."/>
            <person name="Copeland A."/>
            <person name="Lapidus A."/>
            <person name="Glavina del Rio T."/>
            <person name="Dalin E."/>
            <person name="Tice H."/>
            <person name="Bruce D."/>
            <person name="Goodwin L."/>
            <person name="Pitluck S."/>
            <person name="Peters L."/>
            <person name="Ovchinnikova G."/>
            <person name="Zeytun A."/>
            <person name="Lu M."/>
            <person name="Kyrpides N."/>
            <person name="Mavromatis K."/>
            <person name="Ivanova N."/>
            <person name="Brettin T."/>
            <person name="Detter J.C."/>
            <person name="Han C."/>
            <person name="Larimer F."/>
            <person name="Land M."/>
            <person name="Hauser L."/>
            <person name="Markowitz V."/>
            <person name="Cheng J.-F."/>
            <person name="Hugenholtz P."/>
            <person name="Woyke T."/>
            <person name="Wu D."/>
            <person name="Spring S."/>
            <person name="Schroeder M."/>
            <person name="Brambilla E."/>
            <person name="Klenk H.-P."/>
            <person name="Eisen J.A."/>
        </authorList>
    </citation>
    <scope>NUCLEOTIDE SEQUENCE [LARGE SCALE GENOMIC DNA]</scope>
    <source>
        <strain evidence="9">ATCC 49306 / DSM 6799 / DCB-1</strain>
    </source>
</reference>
<keyword evidence="8" id="KW-0547">Nucleotide-binding</keyword>
<comment type="domain">
    <text evidence="6">Has three domains with a flexible linker between the domains II and III and assumes an 'L' shape. Domain III is highly mobile and contacts RuvB.</text>
</comment>
<dbReference type="InterPro" id="IPR000085">
    <property type="entry name" value="RuvA"/>
</dbReference>
<dbReference type="Gene3D" id="2.40.50.140">
    <property type="entry name" value="Nucleic acid-binding proteins"/>
    <property type="match status" value="1"/>
</dbReference>
<keyword evidence="8" id="KW-0378">Hydrolase</keyword>
<dbReference type="SUPFAM" id="SSF47781">
    <property type="entry name" value="RuvA domain 2-like"/>
    <property type="match status" value="1"/>
</dbReference>
<dbReference type="GO" id="GO:0048476">
    <property type="term" value="C:Holliday junction resolvase complex"/>
    <property type="evidence" value="ECO:0007669"/>
    <property type="project" value="UniProtKB-UniRule"/>
</dbReference>
<dbReference type="InterPro" id="IPR010994">
    <property type="entry name" value="RuvA_2-like"/>
</dbReference>
<feature type="domain" description="Helix-hairpin-helix DNA-binding motif class 1" evidence="7">
    <location>
        <begin position="107"/>
        <end position="126"/>
    </location>
</feature>
<dbReference type="Gene3D" id="1.10.150.20">
    <property type="entry name" value="5' to 3' exonuclease, C-terminal subdomain"/>
    <property type="match status" value="1"/>
</dbReference>
<evidence type="ECO:0000259" key="7">
    <source>
        <dbReference type="SMART" id="SM00278"/>
    </source>
</evidence>
<protein>
    <recommendedName>
        <fullName evidence="6">Holliday junction branch migration complex subunit RuvA</fullName>
    </recommendedName>
</protein>
<dbReference type="Pfam" id="PF01330">
    <property type="entry name" value="RuvA_N"/>
    <property type="match status" value="1"/>
</dbReference>
<dbReference type="GO" id="GO:0009378">
    <property type="term" value="F:four-way junction helicase activity"/>
    <property type="evidence" value="ECO:0007669"/>
    <property type="project" value="InterPro"/>
</dbReference>
<dbReference type="GO" id="GO:0000400">
    <property type="term" value="F:four-way junction DNA binding"/>
    <property type="evidence" value="ECO:0007669"/>
    <property type="project" value="UniProtKB-UniRule"/>
</dbReference>
<dbReference type="Pfam" id="PF14520">
    <property type="entry name" value="HHH_5"/>
    <property type="match status" value="1"/>
</dbReference>
<keyword evidence="1 6" id="KW-0963">Cytoplasm</keyword>
<keyword evidence="5 6" id="KW-0234">DNA repair</keyword>
<dbReference type="HOGENOM" id="CLU_087936_3_0_7"/>
<gene>
    <name evidence="6" type="primary">ruvA</name>
    <name evidence="8" type="ordered locus">Desti_1426</name>
</gene>
<sequence length="201" mass="21509">MIASLRGTAISLGINRIVLETMGVGYDVAVSISTLASIAVRSEIFLHVSTVMRENALELYGFETLEEKTLFEMLITVAGIGPKTALSILSGISPEGFRQAVLGEDAQRLTVIPGIGRKSAERIILELKEKIRKSPLLRGVVAGKPAEASLEEDLVSSLVNLGYKDRAAAAVAKKVLKDAGHIPLPEAVKRALKEMMKDAST</sequence>
<dbReference type="CDD" id="cd14332">
    <property type="entry name" value="UBA_RuvA_C"/>
    <property type="match status" value="1"/>
</dbReference>
<comment type="subunit">
    <text evidence="6">Homotetramer. Forms an RuvA(8)-RuvB(12)-Holliday junction (HJ) complex. HJ DNA is sandwiched between 2 RuvA tetramers; dsDNA enters through RuvA and exits via RuvB. An RuvB hexamer assembles on each DNA strand where it exits the tetramer. Each RuvB hexamer is contacted by two RuvA subunits (via domain III) on 2 adjacent RuvB subunits; this complex drives branch migration. In the full resolvosome a probable DNA-RuvA(4)-RuvB(12)-RuvC(2) complex forms which resolves the HJ.</text>
</comment>
<dbReference type="GO" id="GO:0005524">
    <property type="term" value="F:ATP binding"/>
    <property type="evidence" value="ECO:0007669"/>
    <property type="project" value="InterPro"/>
</dbReference>
<dbReference type="SMART" id="SM00278">
    <property type="entry name" value="HhH1"/>
    <property type="match status" value="2"/>
</dbReference>
<dbReference type="RefSeq" id="WP_014809288.1">
    <property type="nucleotide sequence ID" value="NC_018025.1"/>
</dbReference>
<dbReference type="InterPro" id="IPR011114">
    <property type="entry name" value="RuvA_C"/>
</dbReference>
<dbReference type="PATRIC" id="fig|706587.4.peg.1632"/>
<organism evidence="8 9">
    <name type="scientific">Desulfomonile tiedjei (strain ATCC 49306 / DSM 6799 / DCB-1)</name>
    <dbReference type="NCBI Taxonomy" id="706587"/>
    <lineage>
        <taxon>Bacteria</taxon>
        <taxon>Pseudomonadati</taxon>
        <taxon>Thermodesulfobacteriota</taxon>
        <taxon>Desulfomonilia</taxon>
        <taxon>Desulfomonilales</taxon>
        <taxon>Desulfomonilaceae</taxon>
        <taxon>Desulfomonile</taxon>
    </lineage>
</organism>
<keyword evidence="3 6" id="KW-0238">DNA-binding</keyword>
<name>I4C3J7_DESTA</name>
<comment type="caution">
    <text evidence="6">Lacks conserved residue(s) required for the propagation of feature annotation.</text>
</comment>
<dbReference type="NCBIfam" id="TIGR00084">
    <property type="entry name" value="ruvA"/>
    <property type="match status" value="1"/>
</dbReference>
<dbReference type="SUPFAM" id="SSF50249">
    <property type="entry name" value="Nucleic acid-binding proteins"/>
    <property type="match status" value="1"/>
</dbReference>
<evidence type="ECO:0000313" key="8">
    <source>
        <dbReference type="EMBL" id="AFM24138.1"/>
    </source>
</evidence>
<dbReference type="Proteomes" id="UP000006055">
    <property type="component" value="Chromosome"/>
</dbReference>
<evidence type="ECO:0000256" key="4">
    <source>
        <dbReference type="ARBA" id="ARBA00023172"/>
    </source>
</evidence>
<dbReference type="InterPro" id="IPR012340">
    <property type="entry name" value="NA-bd_OB-fold"/>
</dbReference>
<keyword evidence="8" id="KW-0347">Helicase</keyword>
<dbReference type="GO" id="GO:0006310">
    <property type="term" value="P:DNA recombination"/>
    <property type="evidence" value="ECO:0007669"/>
    <property type="project" value="UniProtKB-UniRule"/>
</dbReference>